<feature type="region of interest" description="Disordered" evidence="1">
    <location>
        <begin position="65"/>
        <end position="97"/>
    </location>
</feature>
<feature type="region of interest" description="Disordered" evidence="1">
    <location>
        <begin position="1"/>
        <end position="29"/>
    </location>
</feature>
<accession>A0AAQ3K412</accession>
<dbReference type="InterPro" id="IPR040381">
    <property type="entry name" value="At4g14450-like"/>
</dbReference>
<protein>
    <submittedName>
        <fullName evidence="2">Uncharacterized protein</fullName>
    </submittedName>
</protein>
<gene>
    <name evidence="2" type="ORF">Cni_G07477</name>
</gene>
<proteinExistence type="predicted"/>
<dbReference type="AlphaFoldDB" id="A0AAQ3K412"/>
<evidence type="ECO:0000256" key="1">
    <source>
        <dbReference type="SAM" id="MobiDB-lite"/>
    </source>
</evidence>
<feature type="compositionally biased region" description="Low complexity" evidence="1">
    <location>
        <begin position="65"/>
        <end position="80"/>
    </location>
</feature>
<evidence type="ECO:0000313" key="2">
    <source>
        <dbReference type="EMBL" id="WOK98765.1"/>
    </source>
</evidence>
<dbReference type="Proteomes" id="UP001327560">
    <property type="component" value="Chromosome 2"/>
</dbReference>
<evidence type="ECO:0000313" key="3">
    <source>
        <dbReference type="Proteomes" id="UP001327560"/>
    </source>
</evidence>
<keyword evidence="3" id="KW-1185">Reference proteome</keyword>
<name>A0AAQ3K412_9LILI</name>
<sequence length="125" mass="13334">MMEQKVESSPRRSSGKLRRQPSRLQMHAPSFIRVAPPSIATAAQWSVDAIPLLSPLDVDVAVPWAEAGAQSSGEEASPSSGEEEHVKRDGGGGTLWRHPAMPFHYEAAATAGKAPVPAFLLPHCT</sequence>
<feature type="compositionally biased region" description="Basic and acidic residues" evidence="1">
    <location>
        <begin position="1"/>
        <end position="10"/>
    </location>
</feature>
<dbReference type="PANTHER" id="PTHR33912">
    <property type="entry name" value="OS01G0939400 PROTEIN"/>
    <property type="match status" value="1"/>
</dbReference>
<organism evidence="2 3">
    <name type="scientific">Canna indica</name>
    <name type="common">Indian-shot</name>
    <dbReference type="NCBI Taxonomy" id="4628"/>
    <lineage>
        <taxon>Eukaryota</taxon>
        <taxon>Viridiplantae</taxon>
        <taxon>Streptophyta</taxon>
        <taxon>Embryophyta</taxon>
        <taxon>Tracheophyta</taxon>
        <taxon>Spermatophyta</taxon>
        <taxon>Magnoliopsida</taxon>
        <taxon>Liliopsida</taxon>
        <taxon>Zingiberales</taxon>
        <taxon>Cannaceae</taxon>
        <taxon>Canna</taxon>
    </lineage>
</organism>
<reference evidence="2 3" key="1">
    <citation type="submission" date="2023-10" db="EMBL/GenBank/DDBJ databases">
        <title>Chromosome-scale genome assembly provides insights into flower coloration mechanisms of Canna indica.</title>
        <authorList>
            <person name="Li C."/>
        </authorList>
    </citation>
    <scope>NUCLEOTIDE SEQUENCE [LARGE SCALE GENOMIC DNA]</scope>
    <source>
        <tissue evidence="2">Flower</tissue>
    </source>
</reference>
<dbReference type="PANTHER" id="PTHR33912:SF5">
    <property type="entry name" value="F22G5.17"/>
    <property type="match status" value="1"/>
</dbReference>
<dbReference type="EMBL" id="CP136891">
    <property type="protein sequence ID" value="WOK98765.1"/>
    <property type="molecule type" value="Genomic_DNA"/>
</dbReference>